<dbReference type="GeneID" id="36403747"/>
<dbReference type="AlphaFoldDB" id="A0A0P1ACI8"/>
<dbReference type="OMA" id="HTKEYAR"/>
<evidence type="ECO:0000256" key="1">
    <source>
        <dbReference type="SAM" id="Coils"/>
    </source>
</evidence>
<sequence>MAEPHVAIADSRYLLAEVNRLKSQVQELRATNRVAQEERARTADLLASFVTCTQLDAALSTKVSLAHVNSQVDALRLEIATQLAQKVDLQSHISMQSSKLDVAAFNANTLDSRKTCMKMEQDARNLYATFVAQMENVLKTKVGVEDLIRVFSDPDGTSQEMSLEFAAFRFSNMMDQLKLLNKYVEEDRQRQLRFKELNGNMRDLKRKQTADWNAIVQLKNATQITKTQLNNLGEQTGQVAANLQTLAETRNEPQGLTQEEKNAQDARQAQLANEIEQLKIRSNDQTKKLNELEKAERLTSVLNGKLKDINHKVQKELTQANLSCDHHYQQLNEGLNKATEQLIFYKDRFVQLDACIRQLACLLKKTQGDLDTVRGPLATLATNLHEENVAIVQEIKRSQDGARNIMLDYQDLLDRGTTMQAVVPLPCRPLSTTSCSVSDTTFASRKHKQQTLLATKSDSNRPSTELDNILARVVLPDHRHYLGELKQPD</sequence>
<evidence type="ECO:0000313" key="3">
    <source>
        <dbReference type="Proteomes" id="UP000054928"/>
    </source>
</evidence>
<dbReference type="RefSeq" id="XP_024574999.1">
    <property type="nucleotide sequence ID" value="XM_024724087.1"/>
</dbReference>
<accession>A0A0P1ACI8</accession>
<proteinExistence type="predicted"/>
<dbReference type="Proteomes" id="UP000054928">
    <property type="component" value="Unassembled WGS sequence"/>
</dbReference>
<dbReference type="EMBL" id="CCYD01000322">
    <property type="protein sequence ID" value="CEG38630.1"/>
    <property type="molecule type" value="Genomic_DNA"/>
</dbReference>
<dbReference type="OrthoDB" id="68215at2759"/>
<keyword evidence="1" id="KW-0175">Coiled coil</keyword>
<keyword evidence="3" id="KW-1185">Reference proteome</keyword>
<protein>
    <submittedName>
        <fullName evidence="2">Uncharacterized protein</fullName>
    </submittedName>
</protein>
<evidence type="ECO:0000313" key="2">
    <source>
        <dbReference type="EMBL" id="CEG38630.1"/>
    </source>
</evidence>
<feature type="coiled-coil region" evidence="1">
    <location>
        <begin position="261"/>
        <end position="295"/>
    </location>
</feature>
<reference evidence="3" key="1">
    <citation type="submission" date="2014-09" db="EMBL/GenBank/DDBJ databases">
        <authorList>
            <person name="Sharma Rahul"/>
            <person name="Thines Marco"/>
        </authorList>
    </citation>
    <scope>NUCLEOTIDE SEQUENCE [LARGE SCALE GENOMIC DNA]</scope>
</reference>
<organism evidence="2 3">
    <name type="scientific">Plasmopara halstedii</name>
    <name type="common">Downy mildew of sunflower</name>
    <dbReference type="NCBI Taxonomy" id="4781"/>
    <lineage>
        <taxon>Eukaryota</taxon>
        <taxon>Sar</taxon>
        <taxon>Stramenopiles</taxon>
        <taxon>Oomycota</taxon>
        <taxon>Peronosporomycetes</taxon>
        <taxon>Peronosporales</taxon>
        <taxon>Peronosporaceae</taxon>
        <taxon>Plasmopara</taxon>
    </lineage>
</organism>
<name>A0A0P1ACI8_PLAHL</name>